<reference evidence="1" key="1">
    <citation type="submission" date="2022-04" db="EMBL/GenBank/DDBJ databases">
        <title>Genome of the entomopathogenic fungus Entomophthora muscae.</title>
        <authorList>
            <person name="Elya C."/>
            <person name="Lovett B.R."/>
            <person name="Lee E."/>
            <person name="Macias A.M."/>
            <person name="Hajek A.E."/>
            <person name="De Bivort B.L."/>
            <person name="Kasson M.T."/>
            <person name="De Fine Licht H.H."/>
            <person name="Stajich J.E."/>
        </authorList>
    </citation>
    <scope>NUCLEOTIDE SEQUENCE</scope>
    <source>
        <strain evidence="1">Berkeley</strain>
    </source>
</reference>
<sequence>MLIGWVLSRILLGFPSAQISYLTPIQRACGVIKIQSDHTAAPLVAPKMIDALMTMRFPQATPPGEIFTLNQ</sequence>
<dbReference type="EMBL" id="QTSX02003634">
    <property type="protein sequence ID" value="KAJ9069389.1"/>
    <property type="molecule type" value="Genomic_DNA"/>
</dbReference>
<gene>
    <name evidence="1" type="ORF">DSO57_1018930</name>
</gene>
<accession>A0ACC2T4B7</accession>
<evidence type="ECO:0000313" key="1">
    <source>
        <dbReference type="EMBL" id="KAJ9069389.1"/>
    </source>
</evidence>
<evidence type="ECO:0000313" key="2">
    <source>
        <dbReference type="Proteomes" id="UP001165960"/>
    </source>
</evidence>
<name>A0ACC2T4B7_9FUNG</name>
<protein>
    <submittedName>
        <fullName evidence="1">Uncharacterized protein</fullName>
    </submittedName>
</protein>
<keyword evidence="2" id="KW-1185">Reference proteome</keyword>
<organism evidence="1 2">
    <name type="scientific">Entomophthora muscae</name>
    <dbReference type="NCBI Taxonomy" id="34485"/>
    <lineage>
        <taxon>Eukaryota</taxon>
        <taxon>Fungi</taxon>
        <taxon>Fungi incertae sedis</taxon>
        <taxon>Zoopagomycota</taxon>
        <taxon>Entomophthoromycotina</taxon>
        <taxon>Entomophthoromycetes</taxon>
        <taxon>Entomophthorales</taxon>
        <taxon>Entomophthoraceae</taxon>
        <taxon>Entomophthora</taxon>
    </lineage>
</organism>
<comment type="caution">
    <text evidence="1">The sequence shown here is derived from an EMBL/GenBank/DDBJ whole genome shotgun (WGS) entry which is preliminary data.</text>
</comment>
<proteinExistence type="predicted"/>
<dbReference type="Proteomes" id="UP001165960">
    <property type="component" value="Unassembled WGS sequence"/>
</dbReference>